<dbReference type="SUPFAM" id="SSF52141">
    <property type="entry name" value="Uracil-DNA glycosylase-like"/>
    <property type="match status" value="1"/>
</dbReference>
<name>A0AAQ0HLJ4_PARVE</name>
<dbReference type="InterPro" id="IPR036895">
    <property type="entry name" value="Uracil-DNA_glycosylase-like_sf"/>
</dbReference>
<keyword evidence="12" id="KW-1185">Reference proteome</keyword>
<keyword evidence="8" id="KW-0411">Iron-sulfur</keyword>
<dbReference type="SMART" id="SM00987">
    <property type="entry name" value="UreE_C"/>
    <property type="match status" value="1"/>
</dbReference>
<dbReference type="InterPro" id="IPR005122">
    <property type="entry name" value="Uracil-DNA_glycosylase-like"/>
</dbReference>
<dbReference type="CDD" id="cd10030">
    <property type="entry name" value="UDG-F4_TTUDGA_SPO1dp_like"/>
    <property type="match status" value="1"/>
</dbReference>
<dbReference type="GO" id="GO:0006281">
    <property type="term" value="P:DNA repair"/>
    <property type="evidence" value="ECO:0007669"/>
    <property type="project" value="UniProtKB-KW"/>
</dbReference>
<evidence type="ECO:0000256" key="9">
    <source>
        <dbReference type="ARBA" id="ARBA00023204"/>
    </source>
</evidence>
<dbReference type="RefSeq" id="WP_036749402.1">
    <property type="nucleotide sequence ID" value="NZ_CP035287.1"/>
</dbReference>
<accession>A0AAQ0HLJ4</accession>
<keyword evidence="3" id="KW-0004">4Fe-4S</keyword>
<dbReference type="PANTHER" id="PTHR33693:SF9">
    <property type="entry name" value="TYPE-4 URACIL-DNA GLYCOSYLASE"/>
    <property type="match status" value="1"/>
</dbReference>
<organism evidence="11 12">
    <name type="scientific">Paracoccus versutus</name>
    <name type="common">Thiobacillus versutus</name>
    <dbReference type="NCBI Taxonomy" id="34007"/>
    <lineage>
        <taxon>Bacteria</taxon>
        <taxon>Pseudomonadati</taxon>
        <taxon>Pseudomonadota</taxon>
        <taxon>Alphaproteobacteria</taxon>
        <taxon>Rhodobacterales</taxon>
        <taxon>Paracoccaceae</taxon>
        <taxon>Paracoccus</taxon>
    </lineage>
</organism>
<feature type="domain" description="Uracil-DNA glycosylase-like" evidence="10">
    <location>
        <begin position="35"/>
        <end position="195"/>
    </location>
</feature>
<reference evidence="11 12" key="1">
    <citation type="submission" date="2018-08" db="EMBL/GenBank/DDBJ databases">
        <title>Genomic Encyclopedia of Archaeal and Bacterial Type Strains, Phase II (KMG-II): from individual species to whole genera.</title>
        <authorList>
            <person name="Goeker M."/>
        </authorList>
    </citation>
    <scope>NUCLEOTIDE SEQUENCE [LARGE SCALE GENOMIC DNA]</scope>
    <source>
        <strain evidence="11 12">DSM 582</strain>
    </source>
</reference>
<dbReference type="InterPro" id="IPR051536">
    <property type="entry name" value="UDG_Type-4/5"/>
</dbReference>
<evidence type="ECO:0000256" key="2">
    <source>
        <dbReference type="ARBA" id="ARBA00019403"/>
    </source>
</evidence>
<keyword evidence="5" id="KW-0227">DNA damage</keyword>
<evidence type="ECO:0000313" key="11">
    <source>
        <dbReference type="EMBL" id="REG55786.1"/>
    </source>
</evidence>
<evidence type="ECO:0000256" key="4">
    <source>
        <dbReference type="ARBA" id="ARBA00022723"/>
    </source>
</evidence>
<keyword evidence="9" id="KW-0234">DNA repair</keyword>
<evidence type="ECO:0000256" key="6">
    <source>
        <dbReference type="ARBA" id="ARBA00022801"/>
    </source>
</evidence>
<dbReference type="AlphaFoldDB" id="A0AAQ0HLJ4"/>
<keyword evidence="7" id="KW-0408">Iron</keyword>
<dbReference type="NCBIfam" id="TIGR00758">
    <property type="entry name" value="UDG_fam4"/>
    <property type="match status" value="1"/>
</dbReference>
<dbReference type="GO" id="GO:0051539">
    <property type="term" value="F:4 iron, 4 sulfur cluster binding"/>
    <property type="evidence" value="ECO:0007669"/>
    <property type="project" value="UniProtKB-KW"/>
</dbReference>
<dbReference type="GO" id="GO:0046872">
    <property type="term" value="F:metal ion binding"/>
    <property type="evidence" value="ECO:0007669"/>
    <property type="project" value="UniProtKB-KW"/>
</dbReference>
<gene>
    <name evidence="11" type="ORF">ATH84_1002233</name>
</gene>
<protein>
    <recommendedName>
        <fullName evidence="2">Type-4 uracil-DNA glycosylase</fullName>
    </recommendedName>
</protein>
<evidence type="ECO:0000256" key="8">
    <source>
        <dbReference type="ARBA" id="ARBA00023014"/>
    </source>
</evidence>
<evidence type="ECO:0000256" key="3">
    <source>
        <dbReference type="ARBA" id="ARBA00022485"/>
    </source>
</evidence>
<sequence length="203" mass="22244">MSTAEIEAGSLAELAQAEAACTRCPLYLHATQVVPGEGHRQARMMVVGEQPGDKEDLAGRPFVGPAGQLFDQILAEAGIPRGQVFVTNAVKHFKFAPRGKRRLHRRPNAGEIDRCKWWLGQELKLVAPAVLVAMGATAVRSLLGRPATISSLRGEIRRLEGGMPMIVTIHPSWLLRIRDAAERETGRRRFRADLKRGWGLVGG</sequence>
<proteinExistence type="inferred from homology"/>
<evidence type="ECO:0000256" key="1">
    <source>
        <dbReference type="ARBA" id="ARBA00006521"/>
    </source>
</evidence>
<dbReference type="SMART" id="SM00986">
    <property type="entry name" value="UDG"/>
    <property type="match status" value="1"/>
</dbReference>
<dbReference type="Proteomes" id="UP000256794">
    <property type="component" value="Unassembled WGS sequence"/>
</dbReference>
<evidence type="ECO:0000256" key="7">
    <source>
        <dbReference type="ARBA" id="ARBA00023004"/>
    </source>
</evidence>
<dbReference type="EMBL" id="QUMX01000002">
    <property type="protein sequence ID" value="REG55786.1"/>
    <property type="molecule type" value="Genomic_DNA"/>
</dbReference>
<dbReference type="GO" id="GO:0097506">
    <property type="term" value="F:deaminated base DNA N-glycosylase activity"/>
    <property type="evidence" value="ECO:0007669"/>
    <property type="project" value="UniProtKB-ARBA"/>
</dbReference>
<comment type="caution">
    <text evidence="11">The sequence shown here is derived from an EMBL/GenBank/DDBJ whole genome shotgun (WGS) entry which is preliminary data.</text>
</comment>
<dbReference type="Pfam" id="PF03167">
    <property type="entry name" value="UDG"/>
    <property type="match status" value="1"/>
</dbReference>
<dbReference type="NCBIfam" id="TIGR03914">
    <property type="entry name" value="UDG_fam_dom"/>
    <property type="match status" value="1"/>
</dbReference>
<comment type="similarity">
    <text evidence="1">Belongs to the uracil-DNA glycosylase (UDG) superfamily. Type 4 (UDGa) family.</text>
</comment>
<evidence type="ECO:0000256" key="5">
    <source>
        <dbReference type="ARBA" id="ARBA00022763"/>
    </source>
</evidence>
<dbReference type="Gene3D" id="3.40.470.10">
    <property type="entry name" value="Uracil-DNA glycosylase-like domain"/>
    <property type="match status" value="1"/>
</dbReference>
<evidence type="ECO:0000313" key="12">
    <source>
        <dbReference type="Proteomes" id="UP000256794"/>
    </source>
</evidence>
<dbReference type="InterPro" id="IPR005273">
    <property type="entry name" value="Ura-DNA_glyco_family4"/>
</dbReference>
<dbReference type="PANTHER" id="PTHR33693">
    <property type="entry name" value="TYPE-5 URACIL-DNA GLYCOSYLASE"/>
    <property type="match status" value="1"/>
</dbReference>
<evidence type="ECO:0000259" key="10">
    <source>
        <dbReference type="SMART" id="SM00986"/>
    </source>
</evidence>
<keyword evidence="4" id="KW-0479">Metal-binding</keyword>
<keyword evidence="6" id="KW-0378">Hydrolase</keyword>